<evidence type="ECO:0000313" key="4">
    <source>
        <dbReference type="Proteomes" id="UP000218689"/>
    </source>
</evidence>
<reference evidence="4" key="1">
    <citation type="submission" date="2017-08" db="EMBL/GenBank/DDBJ databases">
        <title>Draft genome sequence of Lactococcus sp. strain Rs-Y01, isolated from the gut of the lower termite Reticulitermes speratus.</title>
        <authorList>
            <person name="Ohkuma M."/>
            <person name="Yuki M."/>
        </authorList>
    </citation>
    <scope>NUCLEOTIDE SEQUENCE [LARGE SCALE GENOMIC DNA]</scope>
    <source>
        <strain evidence="4">Rs-Y01</strain>
    </source>
</reference>
<evidence type="ECO:0000256" key="2">
    <source>
        <dbReference type="SAM" id="SignalP"/>
    </source>
</evidence>
<keyword evidence="4" id="KW-1185">Reference proteome</keyword>
<feature type="compositionally biased region" description="Low complexity" evidence="1">
    <location>
        <begin position="260"/>
        <end position="269"/>
    </location>
</feature>
<accession>A0A224XFA7</accession>
<proteinExistence type="predicted"/>
<evidence type="ECO:0000313" key="3">
    <source>
        <dbReference type="EMBL" id="GAX48305.1"/>
    </source>
</evidence>
<name>A0A224XFA7_9LACT</name>
<evidence type="ECO:0000256" key="1">
    <source>
        <dbReference type="SAM" id="MobiDB-lite"/>
    </source>
</evidence>
<dbReference type="RefSeq" id="WP_094785317.1">
    <property type="nucleotide sequence ID" value="NZ_BEDT01000005.1"/>
</dbReference>
<feature type="region of interest" description="Disordered" evidence="1">
    <location>
        <begin position="246"/>
        <end position="269"/>
    </location>
</feature>
<feature type="chain" id="PRO_5039039715" description="DUF5105 domain-containing protein" evidence="2">
    <location>
        <begin position="20"/>
        <end position="269"/>
    </location>
</feature>
<feature type="signal peptide" evidence="2">
    <location>
        <begin position="1"/>
        <end position="19"/>
    </location>
</feature>
<protein>
    <recommendedName>
        <fullName evidence="5">DUF5105 domain-containing protein</fullName>
    </recommendedName>
</protein>
<keyword evidence="2" id="KW-0732">Signal</keyword>
<evidence type="ECO:0008006" key="5">
    <source>
        <dbReference type="Google" id="ProtNLM"/>
    </source>
</evidence>
<dbReference type="PROSITE" id="PS51257">
    <property type="entry name" value="PROKAR_LIPOPROTEIN"/>
    <property type="match status" value="1"/>
</dbReference>
<organism evidence="3 4">
    <name type="scientific">Pseudolactococcus reticulitermitis</name>
    <dbReference type="NCBI Taxonomy" id="2025039"/>
    <lineage>
        <taxon>Bacteria</taxon>
        <taxon>Bacillati</taxon>
        <taxon>Bacillota</taxon>
        <taxon>Bacilli</taxon>
        <taxon>Lactobacillales</taxon>
        <taxon>Streptococcaceae</taxon>
        <taxon>Pseudolactococcus</taxon>
    </lineage>
</organism>
<dbReference type="AlphaFoldDB" id="A0A224XFA7"/>
<dbReference type="Proteomes" id="UP000218689">
    <property type="component" value="Unassembled WGS sequence"/>
</dbReference>
<dbReference type="OrthoDB" id="2339529at2"/>
<feature type="compositionally biased region" description="Acidic residues" evidence="1">
    <location>
        <begin position="250"/>
        <end position="259"/>
    </location>
</feature>
<gene>
    <name evidence="3" type="ORF">RsY01_1921</name>
</gene>
<sequence length="269" mass="28733">MKKVFYGFAIILCTTMLTACSTSSDSTSKNDTKNSATSSQSVAKTDAQTVLDFMYKGNISGFSDVSSDSASSVKSYLLDHLEKKQIDAMLANGNIDTYKLVVDGSDYSAQEIVSDYAEAYYKQIASISDATVKSVSLSGDSAKITATLTPIAALSEANPIGSARTELLGGIDNDTIVRESGNKDVKTIQKLITLKLYGLYYGQMGKTAAKADKPVDITFTLKKEGSHFIADKDTMLQLAKESRAQVYADGDSDSDDNSDIAESSNNGNV</sequence>
<comment type="caution">
    <text evidence="3">The sequence shown here is derived from an EMBL/GenBank/DDBJ whole genome shotgun (WGS) entry which is preliminary data.</text>
</comment>
<dbReference type="EMBL" id="BEDT01000005">
    <property type="protein sequence ID" value="GAX48305.1"/>
    <property type="molecule type" value="Genomic_DNA"/>
</dbReference>